<reference evidence="9" key="1">
    <citation type="submission" date="2017-07" db="EMBL/GenBank/DDBJ databases">
        <title>Taro Niue Genome Assembly and Annotation.</title>
        <authorList>
            <person name="Atibalentja N."/>
            <person name="Keating K."/>
            <person name="Fields C.J."/>
        </authorList>
    </citation>
    <scope>NUCLEOTIDE SEQUENCE</scope>
    <source>
        <strain evidence="9">Niue_2</strain>
        <tissue evidence="9">Leaf</tissue>
    </source>
</reference>
<dbReference type="InterPro" id="IPR001461">
    <property type="entry name" value="Aspartic_peptidase_A1"/>
</dbReference>
<evidence type="ECO:0000256" key="5">
    <source>
        <dbReference type="ARBA" id="ARBA00023180"/>
    </source>
</evidence>
<gene>
    <name evidence="9" type="ORF">Taro_009684</name>
</gene>
<evidence type="ECO:0000256" key="2">
    <source>
        <dbReference type="ARBA" id="ARBA00022670"/>
    </source>
</evidence>
<feature type="domain" description="Peptidase A1" evidence="8">
    <location>
        <begin position="142"/>
        <end position="455"/>
    </location>
</feature>
<dbReference type="Pfam" id="PF14541">
    <property type="entry name" value="TAXi_C"/>
    <property type="match status" value="1"/>
</dbReference>
<feature type="non-terminal residue" evidence="9">
    <location>
        <position position="1"/>
    </location>
</feature>
<proteinExistence type="inferred from homology"/>
<dbReference type="PROSITE" id="PS00141">
    <property type="entry name" value="ASP_PROTEASE"/>
    <property type="match status" value="2"/>
</dbReference>
<evidence type="ECO:0000256" key="4">
    <source>
        <dbReference type="ARBA" id="ARBA00022801"/>
    </source>
</evidence>
<dbReference type="EMBL" id="NMUH01000342">
    <property type="protein sequence ID" value="MQL77290.1"/>
    <property type="molecule type" value="Genomic_DNA"/>
</dbReference>
<evidence type="ECO:0000313" key="10">
    <source>
        <dbReference type="Proteomes" id="UP000652761"/>
    </source>
</evidence>
<keyword evidence="2 7" id="KW-0645">Protease</keyword>
<protein>
    <recommendedName>
        <fullName evidence="8">Peptidase A1 domain-containing protein</fullName>
    </recommendedName>
</protein>
<keyword evidence="4 7" id="KW-0378">Hydrolase</keyword>
<dbReference type="SUPFAM" id="SSF50630">
    <property type="entry name" value="Acid proteases"/>
    <property type="match status" value="1"/>
</dbReference>
<dbReference type="InterPro" id="IPR033121">
    <property type="entry name" value="PEPTIDASE_A1"/>
</dbReference>
<dbReference type="GO" id="GO:0004190">
    <property type="term" value="F:aspartic-type endopeptidase activity"/>
    <property type="evidence" value="ECO:0007669"/>
    <property type="project" value="UniProtKB-KW"/>
</dbReference>
<keyword evidence="5" id="KW-0325">Glycoprotein</keyword>
<evidence type="ECO:0000256" key="1">
    <source>
        <dbReference type="ARBA" id="ARBA00007447"/>
    </source>
</evidence>
<dbReference type="Proteomes" id="UP000652761">
    <property type="component" value="Unassembled WGS sequence"/>
</dbReference>
<dbReference type="GO" id="GO:0006508">
    <property type="term" value="P:proteolysis"/>
    <property type="evidence" value="ECO:0007669"/>
    <property type="project" value="UniProtKB-KW"/>
</dbReference>
<keyword evidence="10" id="KW-1185">Reference proteome</keyword>
<feature type="active site" evidence="6">
    <location>
        <position position="160"/>
    </location>
</feature>
<dbReference type="AlphaFoldDB" id="A0A843U5L5"/>
<accession>A0A843U5L5</accession>
<evidence type="ECO:0000256" key="6">
    <source>
        <dbReference type="PIRSR" id="PIRSR601461-1"/>
    </source>
</evidence>
<sequence length="455" mass="49340">ASLARVQLSGPLSLCAVEAAGRRHHAPGTCINAHKVEDEEEDAELVALAGALRAAASLKLQFKHRSTASRAAQGIRKLTVAESAQRLTQTLHRQITVGRNWYSQSRFAAQKHRRRPRLRPPAPPGKLVMTVTSWASLGYGEFLADVFVGTPPRRFSLVLDTGSDLSWLQCLPCYNCFERRGGLYYPALSSSYRPLSCADIRCHLIHYPDQPVQPCRSTSQPCSYFYPYGDGGASSTGNLALEDLTLGPDVAASHLVEDVVFGCAYKGFFKGAAGLLGLGRGPFDISTSGKLVFGEDPALMALPGLNFTSFIAGAVDSYYYVRVKGIKVAGDLLDIPSETWELSPDGRGGAIVDSGTTLSHFSAPAVRAIRDAWEKKAKDYPVAAVQDLPELSPCRNISAFDRVSLPDFSILFADGAAWHFPPENFFIRPRKDEVLCLAVLADSPSALSMILGNYQ</sequence>
<organism evidence="9 10">
    <name type="scientific">Colocasia esculenta</name>
    <name type="common">Wild taro</name>
    <name type="synonym">Arum esculentum</name>
    <dbReference type="NCBI Taxonomy" id="4460"/>
    <lineage>
        <taxon>Eukaryota</taxon>
        <taxon>Viridiplantae</taxon>
        <taxon>Streptophyta</taxon>
        <taxon>Embryophyta</taxon>
        <taxon>Tracheophyta</taxon>
        <taxon>Spermatophyta</taxon>
        <taxon>Magnoliopsida</taxon>
        <taxon>Liliopsida</taxon>
        <taxon>Araceae</taxon>
        <taxon>Aroideae</taxon>
        <taxon>Colocasieae</taxon>
        <taxon>Colocasia</taxon>
    </lineage>
</organism>
<dbReference type="Pfam" id="PF14543">
    <property type="entry name" value="TAXi_N"/>
    <property type="match status" value="1"/>
</dbReference>
<dbReference type="InterPro" id="IPR034161">
    <property type="entry name" value="Pepsin-like_plant"/>
</dbReference>
<evidence type="ECO:0000256" key="7">
    <source>
        <dbReference type="RuleBase" id="RU000454"/>
    </source>
</evidence>
<dbReference type="InterPro" id="IPR032861">
    <property type="entry name" value="TAXi_N"/>
</dbReference>
<keyword evidence="3 7" id="KW-0064">Aspartyl protease</keyword>
<dbReference type="CDD" id="cd05476">
    <property type="entry name" value="pepsin_A_like_plant"/>
    <property type="match status" value="1"/>
</dbReference>
<dbReference type="PRINTS" id="PR00792">
    <property type="entry name" value="PEPSIN"/>
</dbReference>
<comment type="caution">
    <text evidence="9">The sequence shown here is derived from an EMBL/GenBank/DDBJ whole genome shotgun (WGS) entry which is preliminary data.</text>
</comment>
<name>A0A843U5L5_COLES</name>
<dbReference type="PANTHER" id="PTHR13683">
    <property type="entry name" value="ASPARTYL PROTEASES"/>
    <property type="match status" value="1"/>
</dbReference>
<evidence type="ECO:0000256" key="3">
    <source>
        <dbReference type="ARBA" id="ARBA00022750"/>
    </source>
</evidence>
<dbReference type="PANTHER" id="PTHR13683:SF811">
    <property type="entry name" value="OS02G0314600 PROTEIN"/>
    <property type="match status" value="1"/>
</dbReference>
<feature type="active site" evidence="6">
    <location>
        <position position="353"/>
    </location>
</feature>
<dbReference type="InterPro" id="IPR032799">
    <property type="entry name" value="TAXi_C"/>
</dbReference>
<dbReference type="InterPro" id="IPR021109">
    <property type="entry name" value="Peptidase_aspartic_dom_sf"/>
</dbReference>
<dbReference type="PROSITE" id="PS51767">
    <property type="entry name" value="PEPTIDASE_A1"/>
    <property type="match status" value="1"/>
</dbReference>
<dbReference type="InterPro" id="IPR001969">
    <property type="entry name" value="Aspartic_peptidase_AS"/>
</dbReference>
<dbReference type="Gene3D" id="2.40.70.10">
    <property type="entry name" value="Acid Proteases"/>
    <property type="match status" value="2"/>
</dbReference>
<evidence type="ECO:0000259" key="8">
    <source>
        <dbReference type="PROSITE" id="PS51767"/>
    </source>
</evidence>
<dbReference type="OrthoDB" id="2747330at2759"/>
<comment type="similarity">
    <text evidence="1 7">Belongs to the peptidase A1 family.</text>
</comment>
<evidence type="ECO:0000313" key="9">
    <source>
        <dbReference type="EMBL" id="MQL77290.1"/>
    </source>
</evidence>